<feature type="compositionally biased region" description="Acidic residues" evidence="1">
    <location>
        <begin position="17"/>
        <end position="35"/>
    </location>
</feature>
<reference evidence="3" key="1">
    <citation type="journal article" date="2013" name="Genome Biol.">
        <title>Draft genome of the mountain pine beetle, Dendroctonus ponderosae Hopkins, a major forest pest.</title>
        <authorList>
            <person name="Keeling C.I."/>
            <person name="Yuen M.M."/>
            <person name="Liao N.Y."/>
            <person name="Docking T.R."/>
            <person name="Chan S.K."/>
            <person name="Taylor G.A."/>
            <person name="Palmquist D.L."/>
            <person name="Jackman S.D."/>
            <person name="Nguyen A."/>
            <person name="Li M."/>
            <person name="Henderson H."/>
            <person name="Janes J.K."/>
            <person name="Zhao Y."/>
            <person name="Pandoh P."/>
            <person name="Moore R."/>
            <person name="Sperling F.A."/>
            <person name="Huber D.P."/>
            <person name="Birol I."/>
            <person name="Jones S.J."/>
            <person name="Bohlmann J."/>
        </authorList>
    </citation>
    <scope>NUCLEOTIDE SEQUENCE</scope>
</reference>
<name>A0AAR5PKV2_DENPD</name>
<evidence type="ECO:0000256" key="1">
    <source>
        <dbReference type="SAM" id="MobiDB-lite"/>
    </source>
</evidence>
<evidence type="ECO:0000313" key="2">
    <source>
        <dbReference type="EnsemblMetazoa" id="XP_019761664.1"/>
    </source>
</evidence>
<dbReference type="EnsemblMetazoa" id="XM_019906105.1">
    <property type="protein sequence ID" value="XP_019761664.1"/>
    <property type="gene ID" value="LOC109538732"/>
</dbReference>
<feature type="compositionally biased region" description="Basic and acidic residues" evidence="1">
    <location>
        <begin position="1"/>
        <end position="16"/>
    </location>
</feature>
<reference evidence="2" key="2">
    <citation type="submission" date="2024-08" db="UniProtKB">
        <authorList>
            <consortium name="EnsemblMetazoa"/>
        </authorList>
    </citation>
    <scope>IDENTIFICATION</scope>
</reference>
<dbReference type="AlphaFoldDB" id="A0AAR5PKV2"/>
<proteinExistence type="predicted"/>
<organism evidence="2 3">
    <name type="scientific">Dendroctonus ponderosae</name>
    <name type="common">Mountain pine beetle</name>
    <dbReference type="NCBI Taxonomy" id="77166"/>
    <lineage>
        <taxon>Eukaryota</taxon>
        <taxon>Metazoa</taxon>
        <taxon>Ecdysozoa</taxon>
        <taxon>Arthropoda</taxon>
        <taxon>Hexapoda</taxon>
        <taxon>Insecta</taxon>
        <taxon>Pterygota</taxon>
        <taxon>Neoptera</taxon>
        <taxon>Endopterygota</taxon>
        <taxon>Coleoptera</taxon>
        <taxon>Polyphaga</taxon>
        <taxon>Cucujiformia</taxon>
        <taxon>Curculionidae</taxon>
        <taxon>Scolytinae</taxon>
        <taxon>Dendroctonus</taxon>
    </lineage>
</organism>
<sequence length="139" mass="15026">MPRRKQDCPKRMKWEGGEEGSPEEGDDKAEGEEEAGSMTPTNSASPAPVEGSPPLDALSPGSLNDDPTLNREPSRCNSHESGDMLFPGGVALPPSMPALLPSQMAAYLNARELRKLVLSRFDNVSQVDSDRHKTPPLQM</sequence>
<feature type="compositionally biased region" description="Basic and acidic residues" evidence="1">
    <location>
        <begin position="68"/>
        <end position="82"/>
    </location>
</feature>
<dbReference type="Proteomes" id="UP000019118">
    <property type="component" value="Unassembled WGS sequence"/>
</dbReference>
<evidence type="ECO:0000313" key="3">
    <source>
        <dbReference type="Proteomes" id="UP000019118"/>
    </source>
</evidence>
<feature type="region of interest" description="Disordered" evidence="1">
    <location>
        <begin position="1"/>
        <end position="88"/>
    </location>
</feature>
<accession>A0AAR5PKV2</accession>
<protein>
    <submittedName>
        <fullName evidence="2">Uncharacterized protein</fullName>
    </submittedName>
</protein>
<keyword evidence="3" id="KW-1185">Reference proteome</keyword>